<feature type="domain" description="Vacuolar protein sorting-associated protein 13 VPS13 adaptor binding" evidence="1">
    <location>
        <begin position="1555"/>
        <end position="1834"/>
    </location>
</feature>
<evidence type="ECO:0000313" key="3">
    <source>
        <dbReference type="EMBL" id="CAJ1938484.1"/>
    </source>
</evidence>
<dbReference type="Pfam" id="PF25037">
    <property type="entry name" value="VPS13_C"/>
    <property type="match status" value="1"/>
</dbReference>
<dbReference type="InterPro" id="IPR056748">
    <property type="entry name" value="VPS13-like_C"/>
</dbReference>
<evidence type="ECO:0000259" key="1">
    <source>
        <dbReference type="Pfam" id="PF25036"/>
    </source>
</evidence>
<accession>A0AA86VC36</accession>
<proteinExistence type="predicted"/>
<feature type="domain" description="Intermembrane lipid transfer protein VPS13-like C-terminal" evidence="2">
    <location>
        <begin position="2417"/>
        <end position="2520"/>
    </location>
</feature>
<dbReference type="EMBL" id="OY731400">
    <property type="protein sequence ID" value="CAJ1938484.1"/>
    <property type="molecule type" value="Genomic_DNA"/>
</dbReference>
<keyword evidence="4" id="KW-1185">Reference proteome</keyword>
<dbReference type="GO" id="GO:0045053">
    <property type="term" value="P:protein retention in Golgi apparatus"/>
    <property type="evidence" value="ECO:0007669"/>
    <property type="project" value="TreeGrafter"/>
</dbReference>
<dbReference type="PANTHER" id="PTHR16166:SF143">
    <property type="entry name" value="PROTEIN SORTING-ASSOCIATED PROTEIN, PUTATIVE (DUF1162)-RELATED"/>
    <property type="match status" value="1"/>
</dbReference>
<name>A0AA86VC36_9FABA</name>
<evidence type="ECO:0000313" key="4">
    <source>
        <dbReference type="Proteomes" id="UP001189624"/>
    </source>
</evidence>
<dbReference type="GO" id="GO:0006623">
    <property type="term" value="P:protein targeting to vacuole"/>
    <property type="evidence" value="ECO:0007669"/>
    <property type="project" value="TreeGrafter"/>
</dbReference>
<protein>
    <recommendedName>
        <fullName evidence="5">Vacuolar protein sorting-associated protein 13 VPS13 adaptor binding domain-containing protein</fullName>
    </recommendedName>
</protein>
<evidence type="ECO:0000259" key="2">
    <source>
        <dbReference type="Pfam" id="PF25037"/>
    </source>
</evidence>
<gene>
    <name evidence="3" type="ORF">AYBTSS11_LOCUS8602</name>
</gene>
<dbReference type="InterPro" id="IPR009543">
    <property type="entry name" value="VPS13_VAB"/>
</dbReference>
<dbReference type="Proteomes" id="UP001189624">
    <property type="component" value="Chromosome 3"/>
</dbReference>
<organism evidence="3 4">
    <name type="scientific">Sphenostylis stenocarpa</name>
    <dbReference type="NCBI Taxonomy" id="92480"/>
    <lineage>
        <taxon>Eukaryota</taxon>
        <taxon>Viridiplantae</taxon>
        <taxon>Streptophyta</taxon>
        <taxon>Embryophyta</taxon>
        <taxon>Tracheophyta</taxon>
        <taxon>Spermatophyta</taxon>
        <taxon>Magnoliopsida</taxon>
        <taxon>eudicotyledons</taxon>
        <taxon>Gunneridae</taxon>
        <taxon>Pentapetalae</taxon>
        <taxon>rosids</taxon>
        <taxon>fabids</taxon>
        <taxon>Fabales</taxon>
        <taxon>Fabaceae</taxon>
        <taxon>Papilionoideae</taxon>
        <taxon>50 kb inversion clade</taxon>
        <taxon>NPAAA clade</taxon>
        <taxon>indigoferoid/millettioid clade</taxon>
        <taxon>Phaseoleae</taxon>
        <taxon>Sphenostylis</taxon>
    </lineage>
</organism>
<dbReference type="Gramene" id="rna-AYBTSS11_LOCUS8602">
    <property type="protein sequence ID" value="CAJ1938484.1"/>
    <property type="gene ID" value="gene-AYBTSS11_LOCUS8602"/>
</dbReference>
<dbReference type="InterPro" id="IPR026847">
    <property type="entry name" value="VPS13"/>
</dbReference>
<evidence type="ECO:0008006" key="5">
    <source>
        <dbReference type="Google" id="ProtNLM"/>
    </source>
</evidence>
<sequence>MMVMKSRSICFKSTNGLDSFSSKVEEQPYTITMINSDQSKRISILEKFSVSLFLAFCMIPDESIPKQLEVYVLIESLKAHFSPSIYGSFIELLNHMGTLLVTGKLGVLNSSHPPNIDWVVPTHSTFGISIVSKIDLVDLEVDLEYCGDSSSKLMVSLQKMVLRYVSTEFEEFLVSMKSLIICANKMKEDRHVLLSGNLSSPGATVGEDCVPGPNIEFDQYSDMAMLADSCLVMHYESSRTNLVCHRIFMCLSNIDIHCYPHITGVLIDFFHRLSAYTSRFNKSSASNTVDFSKIFSRLELQKFGFSNYFEFGSIDSACIPIDCFPFVTIHNSGSLGNLESTLIHGIADWKKYLIVRDRQIENFSINMRRGPKIFQVSPPKSKSDFGCLQESGTGGNCDIFYTELHLFGIRAHFHDSSCIVGTIVVPTSKSSLLFCEDSMDILSSSEGLALTSSWAPQNFQDYLWGPASPNLSPILNVRVRRGHNMSATADLEISIGIQHVNCMLPSEYLSIIIGYFSLSDWNGASGDQCSSEEQSDIDVKSEMKITYKFEVLDSNLIFPVESNRHQFIKIEMSQLYCSFIENSGVDDVLKNIPPECAVPIHKLAKRNNCLNVFGRDLFVSFLLYKSDLLGLATIGWNTEFLTSALIAPINADIWVRIPYESKSDCKSTSSICFMTSIKSCHIVAEDCYFFDGCMAICDVVEDFSLVDDQTKYFKSDVLQFLHSKRSLEATQTISPTLMASTISTEFKCCTQSLVISFCEKKEDYVELIAKGDLGFICSACIINESLVYLDLRFSTSVFYSPHHSVLAKCNPSSFSISVLRISFSQSIDGRNEIGICLSSVDIWLHLAEWTKVVKFLNNFHVHSEKAPEKSMTNSLSMNATESTSVPYTSEEIKDDLVIIKSENVCITFHIPVWIGEEACVELQHAEGLNVTPSSVSSDIVEFKDAKFFTVAFNMNGFELIIRSMGIQLKSMMDKLSGVILIVENGRHTSMPLFDVIEVDVDVVLCKNHTNAIKLNVEILCDNSHVWISHPAIHLFGAVKFYVPESGSSQHSTDGFTFKFRMRKVSILLTDGRWSYNGPELEILVRDILFHTISSGKHIECSVNGDLQVSWEPFMEPWQFLLTLVREQDSVLPNRPVSTNIILKSTTQLNINITESLVECFSRVREIFFDAPGLMGLDDHKGDKLLHSPCAEYMSARTCHAPYVLQNLTSVPLLYHVYDRLVNPDELRGSNENHAKYVQPGSSIPIYMDENTEKKLSRFRPSHSSDSLNEQRLNGFAHHYITVQLEGTSRSSDPISMDLVGLTCFEVNFSKTYNETAEDGCLNTAPTFVVPVVFDVSVLRHSKLIRIYSTVVLLNATSTPLELRFDIPFGVSPTLLGPIQPGKQFPLPLHLAEAGCVRWRPMGNSYLWSPIYVTVEKVMDAYSGSRELVFFVPFILYNCSGFPMCVTEHTGEMNEKGFVIPSYCDLGENEMLSFKKDGLSLFTSNHELPAEVPHNPRSYMKNHTISCREDDSANSIGNYHKMLGRQQSKVDSVFRNYSSGRLKSTLSSSIQSTWKYSGSGNHEHEKVRPCIYSPSPDSSVNDAFVKVSRRFPEDVKEQLPYSLWSNPFSLLPPSGSSTILVPQLTSNSAFILAMTSNSVAEQYAGRTNAITFQPRYVISNACSKEISYKQKGTDVMFYLGIGKHDHLHWTDTTRLVYIPNPIVLDVRELLVSICYNEPGWQWSGSFLPDHLGDTLLKMRNFVFGTSNMIRVEVQNADISMGDEKIVGNIKGNSGTNLILFSDDDTGYMPYRIDNFSKESLILPGKRLRIYQQRCEKFDAVIHSYASYQYTWDEPCYPRRLIVEVPGERVLGSYDLDDVKGYMPVYLPSTSEKPERTFYLSVHAEGATKVLSVLDSNYHMFNDVKKSSFAHATEKRLYDHNVVRASAYKEKISIFVPYIGISLIDSYPQELLFACIKDVQMNLLQSVDRQCFSLLISILQIDNQLRSTPYPVMLSFDGGYRSGQVDNLQSRNDVTKARIENLSQMGSSSVPVLCLEISKWRKKDISFISFEYIKLRIEDFRLEIEQEVILSLFEFFTNVCSGLQYGITPSPVHYDGASLENSSSFVQTSEKFRLSADQCPPRVAPMFNGKPKRVAALPSIVPIGAPWQEIYLLARTQKKIYIEMLELAPIKLTLSFSSAPWMLRNRILTPKEFLIHRGLMALADVEGAHIYLKDLIISHHMASLESIQEILIRHYNRQLLHETYKLFGSAGVIGNPLGFARSMGLGIRDFLSVPAKSIVRSPTGLIMGMAQGTTSLLSNTVYAISDAASQFSKAARKGIVAFTYDDQAVSRMEKHQTTVTSDSKGVINEVLEGLTGLLQFPITGAERHGLPGVLSGVALGITGLVAKPAASILEVTGKTALSIRNRSRPSQLRQQHFRIRLRRPLCREFPLKPYSWEEAVGTSVLVEADDGLKFKDEKLVACKALKEAGKFVVLTERFVLIVFSASLINLGKPEFCGIPVDLEWIIEWEIGLENIIHADCSEGVLHIVGSRPDSLLRQNQHSPKGGSGGRTRSVRWNQYGTHLPFPQTNLELASKEDAANLLQILLSAIEKEKGKAWDCGRILHRARMK</sequence>
<dbReference type="Pfam" id="PF25036">
    <property type="entry name" value="VPS13_VAB"/>
    <property type="match status" value="1"/>
</dbReference>
<reference evidence="3" key="1">
    <citation type="submission" date="2023-10" db="EMBL/GenBank/DDBJ databases">
        <authorList>
            <person name="Domelevo Entfellner J.-B."/>
        </authorList>
    </citation>
    <scope>NUCLEOTIDE SEQUENCE</scope>
</reference>
<dbReference type="PANTHER" id="PTHR16166">
    <property type="entry name" value="VACUOLAR PROTEIN SORTING-ASSOCIATED PROTEIN VPS13"/>
    <property type="match status" value="1"/>
</dbReference>